<dbReference type="GO" id="GO:0008233">
    <property type="term" value="F:peptidase activity"/>
    <property type="evidence" value="ECO:0007669"/>
    <property type="project" value="UniProtKB-KW"/>
</dbReference>
<dbReference type="Pfam" id="PF13559">
    <property type="entry name" value="DUF4129"/>
    <property type="match status" value="1"/>
</dbReference>
<dbReference type="InterPro" id="IPR052901">
    <property type="entry name" value="Bact_TGase-like"/>
</dbReference>
<feature type="transmembrane region" description="Helical" evidence="2">
    <location>
        <begin position="147"/>
        <end position="164"/>
    </location>
</feature>
<feature type="transmembrane region" description="Helical" evidence="2">
    <location>
        <begin position="110"/>
        <end position="140"/>
    </location>
</feature>
<keyword evidence="2" id="KW-0472">Membrane</keyword>
<sequence>MSTADSSAPLARRLVGHRTLAVGGLLALTWSYASVLGHAAGVVGGARQFALVVAASFGLALLVGRYVDVRVAVVFASVLLGLGFAAYLLALPESQLRLLTPQRALSDTLALLTGLSVLRLVGAGVWATAVVPGPVFLSWYLAVRRRYVAATVAGGGALALVVLTGDADGVTTLVGVLGATATVAAATVDRHRIEFDGLDTLVVVLAAMIVASATLSVVPGAASAPILPDRGSPTVEANLIDAQDRVEIVGEIRLSPSVRFTVESDRRAYWKTATYDRYTSSGWVRTGSTAPYRGQLSGPPGPSTTLEQTVTARDAISILPAAWRPTALRGAIAEAAVVTPQGSLRPRRTLEAGETYAVRSQVPDADAERLRRAGTDYPDRVTDAYLQLPESTTQRVRDRAANVTRDAETPYEKAVAIERYLEANKEYSLDVPAPSGDVADTFLFERESGYCTYYATAMVVMLRSEGVPARFVTGYTPGESVGDDERVVRGLNSHAWVEVYFPEVGWIRFDPTPAEPRLAAENTRVTEARQSGEPSVDINGSNGTVGPPSGATAGTPELPAGATAGNRTPSAEAVNVTPGSGPGGAAETAVDDSVPISLPRLPSRRTLLIGAAALVGVAAGARRTRRGERAIRLLSAQHQRRRDPASDVETAYRRIATALDGEYRSRRPGETPRSYLQSVPDAYPHRTDVARVGQLYEQARYGSGVDREEAAEAVAIADRVVRSATPLVRRLR</sequence>
<feature type="transmembrane region" description="Helical" evidence="2">
    <location>
        <begin position="71"/>
        <end position="90"/>
    </location>
</feature>
<name>A0A1H3J5H4_9EURY</name>
<feature type="region of interest" description="Disordered" evidence="1">
    <location>
        <begin position="525"/>
        <end position="589"/>
    </location>
</feature>
<feature type="transmembrane region" description="Helical" evidence="2">
    <location>
        <begin position="46"/>
        <end position="64"/>
    </location>
</feature>
<dbReference type="InterPro" id="IPR002931">
    <property type="entry name" value="Transglutaminase-like"/>
</dbReference>
<feature type="transmembrane region" description="Helical" evidence="2">
    <location>
        <begin position="200"/>
        <end position="222"/>
    </location>
</feature>
<dbReference type="OrthoDB" id="18481at2157"/>
<gene>
    <name evidence="4" type="ORF">SAMN04487946_11225</name>
</gene>
<dbReference type="GO" id="GO:0006508">
    <property type="term" value="P:proteolysis"/>
    <property type="evidence" value="ECO:0007669"/>
    <property type="project" value="UniProtKB-KW"/>
</dbReference>
<accession>A0A1H3J5H4</accession>
<organism evidence="4 5">
    <name type="scientific">Halobellus clavatus</name>
    <dbReference type="NCBI Taxonomy" id="660517"/>
    <lineage>
        <taxon>Archaea</taxon>
        <taxon>Methanobacteriati</taxon>
        <taxon>Methanobacteriota</taxon>
        <taxon>Stenosarchaea group</taxon>
        <taxon>Halobacteria</taxon>
        <taxon>Halobacteriales</taxon>
        <taxon>Haloferacaceae</taxon>
        <taxon>Halobellus</taxon>
    </lineage>
</organism>
<keyword evidence="2" id="KW-1133">Transmembrane helix</keyword>
<dbReference type="RefSeq" id="WP_089768702.1">
    <property type="nucleotide sequence ID" value="NZ_FNPB01000012.1"/>
</dbReference>
<evidence type="ECO:0000313" key="4">
    <source>
        <dbReference type="EMBL" id="SDY35152.1"/>
    </source>
</evidence>
<evidence type="ECO:0000313" key="5">
    <source>
        <dbReference type="Proteomes" id="UP000199170"/>
    </source>
</evidence>
<dbReference type="PANTHER" id="PTHR42736">
    <property type="entry name" value="PROTEIN-GLUTAMINE GAMMA-GLUTAMYLTRANSFERASE"/>
    <property type="match status" value="1"/>
</dbReference>
<dbReference type="Pfam" id="PF01841">
    <property type="entry name" value="Transglut_core"/>
    <property type="match status" value="1"/>
</dbReference>
<keyword evidence="4" id="KW-0645">Protease</keyword>
<dbReference type="Gene3D" id="3.10.620.30">
    <property type="match status" value="1"/>
</dbReference>
<evidence type="ECO:0000256" key="1">
    <source>
        <dbReference type="SAM" id="MobiDB-lite"/>
    </source>
</evidence>
<feature type="compositionally biased region" description="Polar residues" evidence="1">
    <location>
        <begin position="525"/>
        <end position="544"/>
    </location>
</feature>
<protein>
    <submittedName>
        <fullName evidence="4">Transglutaminase-like enzyme, putative cysteine protease</fullName>
    </submittedName>
</protein>
<keyword evidence="4" id="KW-0378">Hydrolase</keyword>
<keyword evidence="2" id="KW-0812">Transmembrane</keyword>
<dbReference type="AlphaFoldDB" id="A0A1H3J5H4"/>
<feature type="domain" description="Transglutaminase-like" evidence="3">
    <location>
        <begin position="443"/>
        <end position="513"/>
    </location>
</feature>
<dbReference type="STRING" id="660517.SAMN04487946_11225"/>
<dbReference type="InterPro" id="IPR025403">
    <property type="entry name" value="TgpA-like_C"/>
</dbReference>
<feature type="transmembrane region" description="Helical" evidence="2">
    <location>
        <begin position="20"/>
        <end position="40"/>
    </location>
</feature>
<evidence type="ECO:0000259" key="3">
    <source>
        <dbReference type="SMART" id="SM00460"/>
    </source>
</evidence>
<keyword evidence="5" id="KW-1185">Reference proteome</keyword>
<proteinExistence type="predicted"/>
<dbReference type="Proteomes" id="UP000199170">
    <property type="component" value="Unassembled WGS sequence"/>
</dbReference>
<evidence type="ECO:0000256" key="2">
    <source>
        <dbReference type="SAM" id="Phobius"/>
    </source>
</evidence>
<dbReference type="InterPro" id="IPR038765">
    <property type="entry name" value="Papain-like_cys_pep_sf"/>
</dbReference>
<dbReference type="SUPFAM" id="SSF54001">
    <property type="entry name" value="Cysteine proteinases"/>
    <property type="match status" value="1"/>
</dbReference>
<reference evidence="5" key="1">
    <citation type="submission" date="2016-10" db="EMBL/GenBank/DDBJ databases">
        <authorList>
            <person name="Varghese N."/>
            <person name="Submissions S."/>
        </authorList>
    </citation>
    <scope>NUCLEOTIDE SEQUENCE [LARGE SCALE GENOMIC DNA]</scope>
    <source>
        <strain evidence="5">CGMCC 1.10118</strain>
    </source>
</reference>
<dbReference type="PANTHER" id="PTHR42736:SF1">
    <property type="entry name" value="PROTEIN-GLUTAMINE GAMMA-GLUTAMYLTRANSFERASE"/>
    <property type="match status" value="1"/>
</dbReference>
<dbReference type="EMBL" id="FNPB01000012">
    <property type="protein sequence ID" value="SDY35152.1"/>
    <property type="molecule type" value="Genomic_DNA"/>
</dbReference>
<feature type="transmembrane region" description="Helical" evidence="2">
    <location>
        <begin position="170"/>
        <end position="188"/>
    </location>
</feature>
<dbReference type="SMART" id="SM00460">
    <property type="entry name" value="TGc"/>
    <property type="match status" value="1"/>
</dbReference>